<evidence type="ECO:0000313" key="4">
    <source>
        <dbReference type="EMBL" id="PYH30429.1"/>
    </source>
</evidence>
<dbReference type="AlphaFoldDB" id="A0A318Y8Z6"/>
<dbReference type="GO" id="GO:0046872">
    <property type="term" value="F:metal ion binding"/>
    <property type="evidence" value="ECO:0007669"/>
    <property type="project" value="UniProtKB-KW"/>
</dbReference>
<evidence type="ECO:0000256" key="1">
    <source>
        <dbReference type="ARBA" id="ARBA00022679"/>
    </source>
</evidence>
<dbReference type="GO" id="GO:0046165">
    <property type="term" value="P:alcohol biosynthetic process"/>
    <property type="evidence" value="ECO:0007669"/>
    <property type="project" value="UniProtKB-ARBA"/>
</dbReference>
<dbReference type="SFLD" id="SFLDS00005">
    <property type="entry name" value="Isoprenoid_Synthase_Type_I"/>
    <property type="match status" value="1"/>
</dbReference>
<evidence type="ECO:0000256" key="3">
    <source>
        <dbReference type="ARBA" id="ARBA00022842"/>
    </source>
</evidence>
<dbReference type="Proteomes" id="UP000247647">
    <property type="component" value="Unassembled WGS sequence"/>
</dbReference>
<dbReference type="GO" id="GO:0008299">
    <property type="term" value="P:isoprenoid biosynthetic process"/>
    <property type="evidence" value="ECO:0007669"/>
    <property type="project" value="InterPro"/>
</dbReference>
<dbReference type="Pfam" id="PF00348">
    <property type="entry name" value="polyprenyl_synt"/>
    <property type="match status" value="1"/>
</dbReference>
<dbReference type="Pfam" id="PF19086">
    <property type="entry name" value="Terpene_syn_C_2"/>
    <property type="match status" value="1"/>
</dbReference>
<dbReference type="PROSITE" id="PS00444">
    <property type="entry name" value="POLYPRENYL_SYNTHASE_2"/>
    <property type="match status" value="1"/>
</dbReference>
<gene>
    <name evidence="4" type="ORF">BO87DRAFT_390179</name>
</gene>
<dbReference type="InterPro" id="IPR008949">
    <property type="entry name" value="Isoprenoid_synthase_dom_sf"/>
</dbReference>
<organism evidence="4 5">
    <name type="scientific">Aspergillus neoniger (strain CBS 115656)</name>
    <dbReference type="NCBI Taxonomy" id="1448310"/>
    <lineage>
        <taxon>Eukaryota</taxon>
        <taxon>Fungi</taxon>
        <taxon>Dikarya</taxon>
        <taxon>Ascomycota</taxon>
        <taxon>Pezizomycotina</taxon>
        <taxon>Eurotiomycetes</taxon>
        <taxon>Eurotiomycetidae</taxon>
        <taxon>Eurotiales</taxon>
        <taxon>Aspergillaceae</taxon>
        <taxon>Aspergillus</taxon>
        <taxon>Aspergillus subgen. Circumdati</taxon>
    </lineage>
</organism>
<reference evidence="4" key="1">
    <citation type="submission" date="2016-12" db="EMBL/GenBank/DDBJ databases">
        <title>The genomes of Aspergillus section Nigri reveals drivers in fungal speciation.</title>
        <authorList>
            <consortium name="DOE Joint Genome Institute"/>
            <person name="Vesth T.C."/>
            <person name="Nybo J."/>
            <person name="Theobald S."/>
            <person name="Brandl J."/>
            <person name="Frisvad J.C."/>
            <person name="Nielsen K.F."/>
            <person name="Lyhne E.K."/>
            <person name="Kogle M.E."/>
            <person name="Kuo A."/>
            <person name="Riley R."/>
            <person name="Clum A."/>
            <person name="Nolan M."/>
            <person name="Lipzen A."/>
            <person name="Salamov A."/>
            <person name="Henrissat B."/>
            <person name="Wiebenga A."/>
            <person name="De Vries R.P."/>
            <person name="Grigoriev I.V."/>
            <person name="Mortensen U.H."/>
            <person name="Andersen M.R."/>
            <person name="Baker S.E."/>
        </authorList>
    </citation>
    <scope>NUCLEOTIDE SEQUENCE [LARGE SCALE GENOMIC DNA]</scope>
    <source>
        <strain evidence="4">CBS 115656</strain>
    </source>
</reference>
<dbReference type="PANTHER" id="PTHR12001:SF44">
    <property type="entry name" value="GERANYLGERANYL PYROPHOSPHATE SYNTHASE"/>
    <property type="match status" value="1"/>
</dbReference>
<dbReference type="InterPro" id="IPR000092">
    <property type="entry name" value="Polyprenyl_synt"/>
</dbReference>
<dbReference type="GO" id="GO:0043386">
    <property type="term" value="P:mycotoxin biosynthetic process"/>
    <property type="evidence" value="ECO:0007669"/>
    <property type="project" value="UniProtKB-ARBA"/>
</dbReference>
<dbReference type="PANTHER" id="PTHR12001">
    <property type="entry name" value="GERANYLGERANYL PYROPHOSPHATE SYNTHASE"/>
    <property type="match status" value="1"/>
</dbReference>
<keyword evidence="5" id="KW-1185">Reference proteome</keyword>
<keyword evidence="2" id="KW-0479">Metal-binding</keyword>
<dbReference type="Gene3D" id="1.10.600.10">
    <property type="entry name" value="Farnesyl Diphosphate Synthase"/>
    <property type="match status" value="2"/>
</dbReference>
<dbReference type="GO" id="GO:0004659">
    <property type="term" value="F:prenyltransferase activity"/>
    <property type="evidence" value="ECO:0007669"/>
    <property type="project" value="InterPro"/>
</dbReference>
<accession>A0A318Y8Z6</accession>
<dbReference type="GeneID" id="37127376"/>
<sequence>MSVFNDYSFHHSRPIEASELPEGYFHIIPSRVSSSPVDSGVIDQIRDEWSRALGKESTVPILDNKTLSSFLYVYPECPPIERGAMFKFAAIVALWSDRFDAAEIYTIVFIDLRQHKVIVHDLASQILARSYGITSFESGYEINNPYYDALTEILWQPGRHEHEQKILLKNFSAMLETPTRPSLDNMTFGAYKEQRSQNNAGKFASLVIPIFHGLHISESEQASVASLIKLGSLITGLASDFESFHIDFDKHATSDRLELISNAMAVLMANYGYTEEEASDILKSLILFLERQFLIDYDDWKASPASKSTDLRVYMALWVTSVGGACYAQAISPRYHGLKLKTTAEDRAQLTGRNKIRYKLHGYPLPASSQKPSDTPRKDVTVLTAGDQRDILAPFKKAPAEQLCMAPYEYTRSTPGKKMMSKFIDCLRTWLNLPDPSATVIEHVIDMIFHFTLMIDDIEDDSMLRRGKPAAHLVFGKSQTINSATYLYAKASRDLDQLQQEACKAAFLDELETLALGQALDLHWKFLKKCPTTSEYLNMVDNKTGGLFRMALRVMEIESRTEPCPDLMHLITLMGRYYQIRDDYMNLTSDEYTETKGYCEDLSEGKLSFPLIHALQNSPAADMMRGLLFHRENGQELSSEMKSYIVAEMRKAGSLAYARNTAMQLFDAMMETLERVEAKLGPNERLKALLRLLKL</sequence>
<name>A0A318Y8Z6_ASPNB</name>
<proteinExistence type="predicted"/>
<dbReference type="RefSeq" id="XP_025475907.1">
    <property type="nucleotide sequence ID" value="XM_025624920.1"/>
</dbReference>
<dbReference type="PROSITE" id="PS00723">
    <property type="entry name" value="POLYPRENYL_SYNTHASE_1"/>
    <property type="match status" value="1"/>
</dbReference>
<keyword evidence="1" id="KW-0808">Transferase</keyword>
<dbReference type="OrthoDB" id="6921389at2759"/>
<dbReference type="EMBL" id="KZ821481">
    <property type="protein sequence ID" value="PYH30429.1"/>
    <property type="molecule type" value="Genomic_DNA"/>
</dbReference>
<protein>
    <submittedName>
        <fullName evidence="4">Geranylgeranyl pyrophosphate synthase</fullName>
    </submittedName>
</protein>
<evidence type="ECO:0000256" key="2">
    <source>
        <dbReference type="ARBA" id="ARBA00022723"/>
    </source>
</evidence>
<dbReference type="SUPFAM" id="SSF48576">
    <property type="entry name" value="Terpenoid synthases"/>
    <property type="match status" value="2"/>
</dbReference>
<keyword evidence="3" id="KW-0460">Magnesium</keyword>
<dbReference type="CDD" id="cd00685">
    <property type="entry name" value="Trans_IPPS_HT"/>
    <property type="match status" value="1"/>
</dbReference>
<dbReference type="InterPro" id="IPR033749">
    <property type="entry name" value="Polyprenyl_synt_CS"/>
</dbReference>
<evidence type="ECO:0000313" key="5">
    <source>
        <dbReference type="Proteomes" id="UP000247647"/>
    </source>
</evidence>